<dbReference type="AlphaFoldDB" id="A0A977PXW6"/>
<dbReference type="InterPro" id="IPR013424">
    <property type="entry name" value="Ice-binding_C"/>
</dbReference>
<dbReference type="Proteomes" id="UP001065613">
    <property type="component" value="Chromosome"/>
</dbReference>
<feature type="signal peptide" evidence="1">
    <location>
        <begin position="1"/>
        <end position="41"/>
    </location>
</feature>
<name>A0A977PXW6_9CYAN</name>
<accession>A0A977PXW6</accession>
<dbReference type="NCBIfam" id="TIGR02595">
    <property type="entry name" value="PEP_CTERM"/>
    <property type="match status" value="1"/>
</dbReference>
<dbReference type="InterPro" id="IPR026374">
    <property type="entry name" value="Cyano_PEP"/>
</dbReference>
<evidence type="ECO:0000256" key="1">
    <source>
        <dbReference type="SAM" id="SignalP"/>
    </source>
</evidence>
<protein>
    <submittedName>
        <fullName evidence="2">PEP-CTERM sorting domain-containing protein</fullName>
    </submittedName>
</protein>
<dbReference type="EMBL" id="CP073041">
    <property type="protein sequence ID" value="UXE63087.1"/>
    <property type="molecule type" value="Genomic_DNA"/>
</dbReference>
<reference evidence="2" key="1">
    <citation type="submission" date="2021-04" db="EMBL/GenBank/DDBJ databases">
        <title>Genome sequence of Woronichinia naegeliana from Washington state freshwater lake bloom.</title>
        <authorList>
            <person name="Dreher T.W."/>
        </authorList>
    </citation>
    <scope>NUCLEOTIDE SEQUENCE</scope>
    <source>
        <strain evidence="2">WA131</strain>
    </source>
</reference>
<sequence>MKISMLSLCSIRTKTNLTPVTLSLVTVGFLATLLQSQAAQAASLNWQTVKTGNPTFFNSSGAFKSASNTFSVTNGGTVNLTFGTIADINATSPVRVPGITSQFVNNTPKIDATLNGTLPNASPSLYFQQDSSSVNNAIYAGLKFNNTGGVSGLTFTLFDVDNDKGSLTNNAWQDRVIVRGLLNGVAVLPTSVTAVSSYVSASSGNISINGGASGLTPYAGGNITGATVIDGTKSVNNDNSNNGNVTFSFGGNIDELYIEFTQASGALSSSAAINPSNHGIGIGDMNFAVPEPLTILGSGAAIGFGAIFKRRLAKARGQEKAK</sequence>
<evidence type="ECO:0000313" key="2">
    <source>
        <dbReference type="EMBL" id="UXE63087.1"/>
    </source>
</evidence>
<dbReference type="NCBIfam" id="TIGR04155">
    <property type="entry name" value="cyano_PEP"/>
    <property type="match status" value="1"/>
</dbReference>
<organism evidence="2">
    <name type="scientific">Woronichinia naegeliana WA131</name>
    <dbReference type="NCBI Taxonomy" id="2824559"/>
    <lineage>
        <taxon>Bacteria</taxon>
        <taxon>Bacillati</taxon>
        <taxon>Cyanobacteriota</taxon>
        <taxon>Cyanophyceae</taxon>
        <taxon>Synechococcales</taxon>
        <taxon>Coelosphaeriaceae</taxon>
        <taxon>Woronichinia</taxon>
    </lineage>
</organism>
<proteinExistence type="predicted"/>
<feature type="chain" id="PRO_5036732536" evidence="1">
    <location>
        <begin position="42"/>
        <end position="322"/>
    </location>
</feature>
<dbReference type="KEGG" id="wna:KA717_10690"/>
<keyword evidence="1" id="KW-0732">Signal</keyword>
<gene>
    <name evidence="2" type="ORF">KA717_10690</name>
</gene>